<dbReference type="PANTHER" id="PTHR43667">
    <property type="entry name" value="CYCLOPROPANE-FATTY-ACYL-PHOSPHOLIPID SYNTHASE"/>
    <property type="match status" value="1"/>
</dbReference>
<keyword evidence="2" id="KW-0808">Transferase</keyword>
<feature type="domain" description="Methyltransferase" evidence="1">
    <location>
        <begin position="52"/>
        <end position="146"/>
    </location>
</feature>
<sequence>MTKKTTSLPSNFFTQQMAEGYDQRNSGLRPISDCLHFLMHLALTRVPEQARILCVGVGIGAEVLSLAQLRPGWQFVGVDPSTEMLEVAKARLAGAGVIGRCKLVHGYVDDVAEDEFDVVLSLLVAHFIERKARPAFYRAIYDRLKREAAFVSAEISADFDAPEFPSMLEDWKQVQRQMGATEESLTKLEAMLREVLGVVSPQDTSALWKEAGLSLPIPFFQAFMIHGWHAVRPAN</sequence>
<evidence type="ECO:0000313" key="3">
    <source>
        <dbReference type="Proteomes" id="UP001484535"/>
    </source>
</evidence>
<dbReference type="EMBL" id="JBDLBR010000001">
    <property type="protein sequence ID" value="MEN7535808.1"/>
    <property type="molecule type" value="Genomic_DNA"/>
</dbReference>
<dbReference type="InterPro" id="IPR041698">
    <property type="entry name" value="Methyltransf_25"/>
</dbReference>
<keyword evidence="3" id="KW-1185">Reference proteome</keyword>
<dbReference type="RefSeq" id="WP_346783268.1">
    <property type="nucleotide sequence ID" value="NZ_JBDLBR010000001.1"/>
</dbReference>
<organism evidence="2 3">
    <name type="scientific">Aurantiacibacter flavus</name>
    <dbReference type="NCBI Taxonomy" id="3145232"/>
    <lineage>
        <taxon>Bacteria</taxon>
        <taxon>Pseudomonadati</taxon>
        <taxon>Pseudomonadota</taxon>
        <taxon>Alphaproteobacteria</taxon>
        <taxon>Sphingomonadales</taxon>
        <taxon>Erythrobacteraceae</taxon>
        <taxon>Aurantiacibacter</taxon>
    </lineage>
</organism>
<proteinExistence type="predicted"/>
<comment type="caution">
    <text evidence="2">The sequence shown here is derived from an EMBL/GenBank/DDBJ whole genome shotgun (WGS) entry which is preliminary data.</text>
</comment>
<dbReference type="CDD" id="cd02440">
    <property type="entry name" value="AdoMet_MTases"/>
    <property type="match status" value="1"/>
</dbReference>
<dbReference type="PANTHER" id="PTHR43667:SF2">
    <property type="entry name" value="FATTY ACID C-METHYL TRANSFERASE"/>
    <property type="match status" value="1"/>
</dbReference>
<gene>
    <name evidence="2" type="ORF">ABDJ38_01295</name>
</gene>
<protein>
    <submittedName>
        <fullName evidence="2">Class I SAM-dependent methyltransferase</fullName>
        <ecNumber evidence="2">2.1.1.-</ecNumber>
    </submittedName>
</protein>
<dbReference type="InterPro" id="IPR050723">
    <property type="entry name" value="CFA/CMAS"/>
</dbReference>
<dbReference type="Gene3D" id="3.40.50.150">
    <property type="entry name" value="Vaccinia Virus protein VP39"/>
    <property type="match status" value="1"/>
</dbReference>
<dbReference type="GO" id="GO:0032259">
    <property type="term" value="P:methylation"/>
    <property type="evidence" value="ECO:0007669"/>
    <property type="project" value="UniProtKB-KW"/>
</dbReference>
<dbReference type="SUPFAM" id="SSF53335">
    <property type="entry name" value="S-adenosyl-L-methionine-dependent methyltransferases"/>
    <property type="match status" value="1"/>
</dbReference>
<accession>A0ABV0CSF5</accession>
<evidence type="ECO:0000259" key="1">
    <source>
        <dbReference type="Pfam" id="PF13649"/>
    </source>
</evidence>
<dbReference type="Pfam" id="PF13649">
    <property type="entry name" value="Methyltransf_25"/>
    <property type="match status" value="1"/>
</dbReference>
<keyword evidence="2" id="KW-0489">Methyltransferase</keyword>
<reference evidence="2 3" key="1">
    <citation type="submission" date="2024-05" db="EMBL/GenBank/DDBJ databases">
        <authorList>
            <person name="Park S."/>
        </authorList>
    </citation>
    <scope>NUCLEOTIDE SEQUENCE [LARGE SCALE GENOMIC DNA]</scope>
    <source>
        <strain evidence="2 3">DGU5</strain>
    </source>
</reference>
<dbReference type="GO" id="GO:0008168">
    <property type="term" value="F:methyltransferase activity"/>
    <property type="evidence" value="ECO:0007669"/>
    <property type="project" value="UniProtKB-KW"/>
</dbReference>
<dbReference type="Proteomes" id="UP001484535">
    <property type="component" value="Unassembled WGS sequence"/>
</dbReference>
<dbReference type="InterPro" id="IPR029063">
    <property type="entry name" value="SAM-dependent_MTases_sf"/>
</dbReference>
<evidence type="ECO:0000313" key="2">
    <source>
        <dbReference type="EMBL" id="MEN7535808.1"/>
    </source>
</evidence>
<dbReference type="EC" id="2.1.1.-" evidence="2"/>
<name>A0ABV0CSF5_9SPHN</name>